<dbReference type="PROSITE" id="PS50262">
    <property type="entry name" value="G_PROTEIN_RECEP_F1_2"/>
    <property type="match status" value="1"/>
</dbReference>
<comment type="subcellular location">
    <subcellularLocation>
        <location evidence="1">Membrane</location>
    </subcellularLocation>
</comment>
<evidence type="ECO:0000313" key="8">
    <source>
        <dbReference type="Proteomes" id="UP001164746"/>
    </source>
</evidence>
<evidence type="ECO:0000313" key="7">
    <source>
        <dbReference type="EMBL" id="WAR10909.1"/>
    </source>
</evidence>
<feature type="transmembrane region" description="Helical" evidence="5">
    <location>
        <begin position="168"/>
        <end position="198"/>
    </location>
</feature>
<dbReference type="SUPFAM" id="SSF81321">
    <property type="entry name" value="Family A G protein-coupled receptor-like"/>
    <property type="match status" value="1"/>
</dbReference>
<proteinExistence type="predicted"/>
<dbReference type="EMBL" id="CP111018">
    <property type="protein sequence ID" value="WAR10909.1"/>
    <property type="molecule type" value="Genomic_DNA"/>
</dbReference>
<keyword evidence="2 5" id="KW-0812">Transmembrane</keyword>
<evidence type="ECO:0000256" key="5">
    <source>
        <dbReference type="SAM" id="Phobius"/>
    </source>
</evidence>
<dbReference type="InterPro" id="IPR000276">
    <property type="entry name" value="GPCR_Rhodpsn"/>
</dbReference>
<evidence type="ECO:0000259" key="6">
    <source>
        <dbReference type="PROSITE" id="PS50262"/>
    </source>
</evidence>
<evidence type="ECO:0000256" key="3">
    <source>
        <dbReference type="ARBA" id="ARBA00022989"/>
    </source>
</evidence>
<feature type="transmembrane region" description="Helical" evidence="5">
    <location>
        <begin position="264"/>
        <end position="282"/>
    </location>
</feature>
<name>A0ABY7ER74_MYAAR</name>
<reference evidence="7" key="1">
    <citation type="submission" date="2022-11" db="EMBL/GenBank/DDBJ databases">
        <title>Centuries of genome instability and evolution in soft-shell clam transmissible cancer (bioRxiv).</title>
        <authorList>
            <person name="Hart S.F.M."/>
            <person name="Yonemitsu M.A."/>
            <person name="Giersch R.M."/>
            <person name="Beal B.F."/>
            <person name="Arriagada G."/>
            <person name="Davis B.W."/>
            <person name="Ostrander E.A."/>
            <person name="Goff S.P."/>
            <person name="Metzger M.J."/>
        </authorList>
    </citation>
    <scope>NUCLEOTIDE SEQUENCE</scope>
    <source>
        <strain evidence="7">MELC-2E11</strain>
        <tissue evidence="7">Siphon/mantle</tissue>
    </source>
</reference>
<feature type="transmembrane region" description="Helical" evidence="5">
    <location>
        <begin position="218"/>
        <end position="239"/>
    </location>
</feature>
<keyword evidence="4 5" id="KW-0472">Membrane</keyword>
<feature type="transmembrane region" description="Helical" evidence="5">
    <location>
        <begin position="130"/>
        <end position="148"/>
    </location>
</feature>
<feature type="transmembrane region" description="Helical" evidence="5">
    <location>
        <begin position="17"/>
        <end position="39"/>
    </location>
</feature>
<dbReference type="PANTHER" id="PTHR24244:SF1">
    <property type="entry name" value="G-PROTEIN COUPLED RECEPTORS FAMILY 1 PROFILE DOMAIN-CONTAINING PROTEIN"/>
    <property type="match status" value="1"/>
</dbReference>
<dbReference type="InterPro" id="IPR017452">
    <property type="entry name" value="GPCR_Rhodpsn_7TM"/>
</dbReference>
<evidence type="ECO:0000256" key="4">
    <source>
        <dbReference type="ARBA" id="ARBA00023136"/>
    </source>
</evidence>
<feature type="transmembrane region" description="Helical" evidence="5">
    <location>
        <begin position="51"/>
        <end position="73"/>
    </location>
</feature>
<feature type="transmembrane region" description="Helical" evidence="5">
    <location>
        <begin position="88"/>
        <end position="109"/>
    </location>
</feature>
<dbReference type="Gene3D" id="1.20.1070.10">
    <property type="entry name" value="Rhodopsin 7-helix transmembrane proteins"/>
    <property type="match status" value="1"/>
</dbReference>
<accession>A0ABY7ER74</accession>
<keyword evidence="3 5" id="KW-1133">Transmembrane helix</keyword>
<keyword evidence="8" id="KW-1185">Reference proteome</keyword>
<gene>
    <name evidence="7" type="ORF">MAR_035985</name>
</gene>
<organism evidence="7 8">
    <name type="scientific">Mya arenaria</name>
    <name type="common">Soft-shell clam</name>
    <dbReference type="NCBI Taxonomy" id="6604"/>
    <lineage>
        <taxon>Eukaryota</taxon>
        <taxon>Metazoa</taxon>
        <taxon>Spiralia</taxon>
        <taxon>Lophotrochozoa</taxon>
        <taxon>Mollusca</taxon>
        <taxon>Bivalvia</taxon>
        <taxon>Autobranchia</taxon>
        <taxon>Heteroconchia</taxon>
        <taxon>Euheterodonta</taxon>
        <taxon>Imparidentia</taxon>
        <taxon>Neoheterodontei</taxon>
        <taxon>Myida</taxon>
        <taxon>Myoidea</taxon>
        <taxon>Myidae</taxon>
        <taxon>Mya</taxon>
    </lineage>
</organism>
<sequence>MNSRSAWTKYEVMTEQLMFLCILFVTIVVGNFLILAGIVSSGKRRSRMNVFIINLACADLSVGCLLVLTDIIWKVTITWYGGYIGCKVVKFAQCVATFGATYSLVALSIDRLDAIARPMNINNVERRCRILVGLAWLFAVLFSSPMLYMSEMDIVDGKEQCWIDLQPWIYVTMVSFAVLIIPAIIIASCYIAIAVVIWSKSNKFKSPDTRRCSEKSSLSKSVFIFCWAPYFIWDLLYVFGHIKMSQRSIAISTFIQSLAPLNSAANPIIYTLFNTAIFTGMFKKRHAYNSPPHTPRSI</sequence>
<evidence type="ECO:0000256" key="2">
    <source>
        <dbReference type="ARBA" id="ARBA00022692"/>
    </source>
</evidence>
<dbReference type="InterPro" id="IPR027294">
    <property type="entry name" value="NPS_rcpt"/>
</dbReference>
<dbReference type="Proteomes" id="UP001164746">
    <property type="component" value="Chromosome 7"/>
</dbReference>
<dbReference type="PRINTS" id="PR00237">
    <property type="entry name" value="GPCRRHODOPSN"/>
</dbReference>
<evidence type="ECO:0000256" key="1">
    <source>
        <dbReference type="ARBA" id="ARBA00004370"/>
    </source>
</evidence>
<feature type="domain" description="G-protein coupled receptors family 1 profile" evidence="6">
    <location>
        <begin position="30"/>
        <end position="270"/>
    </location>
</feature>
<dbReference type="Pfam" id="PF00001">
    <property type="entry name" value="7tm_1"/>
    <property type="match status" value="1"/>
</dbReference>
<dbReference type="PANTHER" id="PTHR24244">
    <property type="entry name" value="NEUROPEPTIDE S RECEPTOR"/>
    <property type="match status" value="1"/>
</dbReference>
<protein>
    <submittedName>
        <fullName evidence="7">CCAPR-like protein</fullName>
    </submittedName>
</protein>